<proteinExistence type="predicted"/>
<accession>A0A0E9TEQ3</accession>
<feature type="region of interest" description="Disordered" evidence="1">
    <location>
        <begin position="1"/>
        <end position="37"/>
    </location>
</feature>
<dbReference type="AlphaFoldDB" id="A0A0E9TEQ3"/>
<evidence type="ECO:0000313" key="2">
    <source>
        <dbReference type="EMBL" id="JAH52164.1"/>
    </source>
</evidence>
<sequence length="37" mass="4465">MQYSGRAQNHLQQLSEKKKTIGRFFDKTKISHLHDRH</sequence>
<evidence type="ECO:0000256" key="1">
    <source>
        <dbReference type="SAM" id="MobiDB-lite"/>
    </source>
</evidence>
<reference evidence="2" key="1">
    <citation type="submission" date="2014-11" db="EMBL/GenBank/DDBJ databases">
        <authorList>
            <person name="Amaro Gonzalez C."/>
        </authorList>
    </citation>
    <scope>NUCLEOTIDE SEQUENCE</scope>
</reference>
<dbReference type="EMBL" id="GBXM01056413">
    <property type="protein sequence ID" value="JAH52164.1"/>
    <property type="molecule type" value="Transcribed_RNA"/>
</dbReference>
<organism evidence="2">
    <name type="scientific">Anguilla anguilla</name>
    <name type="common">European freshwater eel</name>
    <name type="synonym">Muraena anguilla</name>
    <dbReference type="NCBI Taxonomy" id="7936"/>
    <lineage>
        <taxon>Eukaryota</taxon>
        <taxon>Metazoa</taxon>
        <taxon>Chordata</taxon>
        <taxon>Craniata</taxon>
        <taxon>Vertebrata</taxon>
        <taxon>Euteleostomi</taxon>
        <taxon>Actinopterygii</taxon>
        <taxon>Neopterygii</taxon>
        <taxon>Teleostei</taxon>
        <taxon>Anguilliformes</taxon>
        <taxon>Anguillidae</taxon>
        <taxon>Anguilla</taxon>
    </lineage>
</organism>
<name>A0A0E9TEQ3_ANGAN</name>
<feature type="compositionally biased region" description="Basic and acidic residues" evidence="1">
    <location>
        <begin position="15"/>
        <end position="37"/>
    </location>
</feature>
<reference evidence="2" key="2">
    <citation type="journal article" date="2015" name="Fish Shellfish Immunol.">
        <title>Early steps in the European eel (Anguilla anguilla)-Vibrio vulnificus interaction in the gills: Role of the RtxA13 toxin.</title>
        <authorList>
            <person name="Callol A."/>
            <person name="Pajuelo D."/>
            <person name="Ebbesson L."/>
            <person name="Teles M."/>
            <person name="MacKenzie S."/>
            <person name="Amaro C."/>
        </authorList>
    </citation>
    <scope>NUCLEOTIDE SEQUENCE</scope>
</reference>
<protein>
    <submittedName>
        <fullName evidence="2">Uncharacterized protein</fullName>
    </submittedName>
</protein>
<feature type="compositionally biased region" description="Polar residues" evidence="1">
    <location>
        <begin position="1"/>
        <end position="14"/>
    </location>
</feature>